<reference evidence="1" key="1">
    <citation type="submission" date="2022-11" db="EMBL/GenBank/DDBJ databases">
        <title>Genome Sequence of Boeremia exigua.</title>
        <authorList>
            <person name="Buettner E."/>
        </authorList>
    </citation>
    <scope>NUCLEOTIDE SEQUENCE</scope>
    <source>
        <strain evidence="1">CU02</strain>
    </source>
</reference>
<keyword evidence="2" id="KW-1185">Reference proteome</keyword>
<evidence type="ECO:0000313" key="1">
    <source>
        <dbReference type="EMBL" id="KAJ8114498.1"/>
    </source>
</evidence>
<proteinExistence type="predicted"/>
<comment type="caution">
    <text evidence="1">The sequence shown here is derived from an EMBL/GenBank/DDBJ whole genome shotgun (WGS) entry which is preliminary data.</text>
</comment>
<protein>
    <submittedName>
        <fullName evidence="1">Uncharacterized protein</fullName>
    </submittedName>
</protein>
<gene>
    <name evidence="1" type="ORF">OPT61_g3631</name>
</gene>
<dbReference type="Proteomes" id="UP001153331">
    <property type="component" value="Unassembled WGS sequence"/>
</dbReference>
<sequence>MLDVIDHDGDAGRREEVTITPSELVQASLDVDLGADDRSGKVFEDNATLEAVNDVSVKSIDDTMDGSIDHLEVDHPSDGLGADEAKADGVAIRVVELGSSDTQVAGDVWDVATGGGAKDDTRPKDDAGAEDSGAKDDAGADGSGVKDDTGADDSGVKDDTGADDTGADDIGADDNEARDDAEADENTEVKDVGDEDSTVVANTQVAGDVEDVSKADGRTQDVTHEDDVVKDTEIAGGAEDVTGANDVKINELVEDKSEISVEGVSGRLDCTDSGAEETSCDDCRGGENEEASEDHGSAFDVEEVNGVEDVADAEEKGCDDDTSCVEVSDADDSGVKNDVGTDTRDVTGTGGCTNELALEGTAVTSKDDVEEDSGVEDVVGAGGND</sequence>
<name>A0ACC2IH32_9PLEO</name>
<evidence type="ECO:0000313" key="2">
    <source>
        <dbReference type="Proteomes" id="UP001153331"/>
    </source>
</evidence>
<accession>A0ACC2IH32</accession>
<dbReference type="EMBL" id="JAPHNI010000190">
    <property type="protein sequence ID" value="KAJ8114498.1"/>
    <property type="molecule type" value="Genomic_DNA"/>
</dbReference>
<organism evidence="1 2">
    <name type="scientific">Boeremia exigua</name>
    <dbReference type="NCBI Taxonomy" id="749465"/>
    <lineage>
        <taxon>Eukaryota</taxon>
        <taxon>Fungi</taxon>
        <taxon>Dikarya</taxon>
        <taxon>Ascomycota</taxon>
        <taxon>Pezizomycotina</taxon>
        <taxon>Dothideomycetes</taxon>
        <taxon>Pleosporomycetidae</taxon>
        <taxon>Pleosporales</taxon>
        <taxon>Pleosporineae</taxon>
        <taxon>Didymellaceae</taxon>
        <taxon>Boeremia</taxon>
    </lineage>
</organism>